<reference evidence="2 3" key="1">
    <citation type="submission" date="2019-04" db="EMBL/GenBank/DDBJ databases">
        <title>Psychroflexus halotolerans sp. nov., isolated from a marine solar saltern.</title>
        <authorList>
            <person name="Feng X."/>
        </authorList>
    </citation>
    <scope>NUCLEOTIDE SEQUENCE [LARGE SCALE GENOMIC DNA]</scope>
    <source>
        <strain evidence="2 3">WDS2C27</strain>
    </source>
</reference>
<keyword evidence="1" id="KW-1133">Transmembrane helix</keyword>
<feature type="transmembrane region" description="Helical" evidence="1">
    <location>
        <begin position="57"/>
        <end position="79"/>
    </location>
</feature>
<name>A0A4U5TTC7_9FLAO</name>
<proteinExistence type="predicted"/>
<keyword evidence="1" id="KW-0812">Transmembrane</keyword>
<accession>A0A4U5TTC7</accession>
<evidence type="ECO:0000313" key="2">
    <source>
        <dbReference type="EMBL" id="TKS57302.1"/>
    </source>
</evidence>
<protein>
    <submittedName>
        <fullName evidence="2">Uncharacterized protein</fullName>
    </submittedName>
</protein>
<dbReference type="EMBL" id="SWMU01000001">
    <property type="protein sequence ID" value="TKS57302.1"/>
    <property type="molecule type" value="Genomic_DNA"/>
</dbReference>
<keyword evidence="3" id="KW-1185">Reference proteome</keyword>
<dbReference type="OrthoDB" id="1442480at2"/>
<feature type="transmembrane region" description="Helical" evidence="1">
    <location>
        <begin position="20"/>
        <end position="45"/>
    </location>
</feature>
<dbReference type="RefSeq" id="WP_138931005.1">
    <property type="nucleotide sequence ID" value="NZ_SWMU01000001.1"/>
</dbReference>
<dbReference type="AlphaFoldDB" id="A0A4U5TTC7"/>
<organism evidence="2 3">
    <name type="scientific">Mesohalobacter halotolerans</name>
    <dbReference type="NCBI Taxonomy" id="1883405"/>
    <lineage>
        <taxon>Bacteria</taxon>
        <taxon>Pseudomonadati</taxon>
        <taxon>Bacteroidota</taxon>
        <taxon>Flavobacteriia</taxon>
        <taxon>Flavobacteriales</taxon>
        <taxon>Flavobacteriaceae</taxon>
        <taxon>Mesohalobacter</taxon>
    </lineage>
</organism>
<comment type="caution">
    <text evidence="2">The sequence shown here is derived from an EMBL/GenBank/DDBJ whole genome shotgun (WGS) entry which is preliminary data.</text>
</comment>
<keyword evidence="1" id="KW-0472">Membrane</keyword>
<dbReference type="Proteomes" id="UP000306552">
    <property type="component" value="Unassembled WGS sequence"/>
</dbReference>
<evidence type="ECO:0000256" key="1">
    <source>
        <dbReference type="SAM" id="Phobius"/>
    </source>
</evidence>
<evidence type="ECO:0000313" key="3">
    <source>
        <dbReference type="Proteomes" id="UP000306552"/>
    </source>
</evidence>
<sequence>MQNTEDPFVKKWKKVREKGLLRHLITTGLSFGILLFVVLTAWNYFVTDQTFTTTYDFIVQLLICIVFGGGIYALITWFLNEYIYNKKTKGK</sequence>
<gene>
    <name evidence="2" type="ORF">FCN74_02465</name>
</gene>